<dbReference type="RefSeq" id="WP_193622248.1">
    <property type="nucleotide sequence ID" value="NZ_JALQCT010000003.1"/>
</dbReference>
<dbReference type="SUPFAM" id="SSF82649">
    <property type="entry name" value="SufE/NifU"/>
    <property type="match status" value="1"/>
</dbReference>
<proteinExistence type="predicted"/>
<feature type="domain" description="NIF system FeS cluster assembly NifU N-terminal" evidence="1">
    <location>
        <begin position="7"/>
        <end position="126"/>
    </location>
</feature>
<dbReference type="Pfam" id="PF01592">
    <property type="entry name" value="NifU_N"/>
    <property type="match status" value="1"/>
</dbReference>
<dbReference type="GO" id="GO:0005506">
    <property type="term" value="F:iron ion binding"/>
    <property type="evidence" value="ECO:0007669"/>
    <property type="project" value="InterPro"/>
</dbReference>
<organism evidence="2 3">
    <name type="scientific">Candidatus Phytoplasma australasiaticum subsp. australasiaticum</name>
    <dbReference type="NCBI Taxonomy" id="2832407"/>
    <lineage>
        <taxon>Bacteria</taxon>
        <taxon>Bacillati</taxon>
        <taxon>Mycoplasmatota</taxon>
        <taxon>Mollicutes</taxon>
        <taxon>Acholeplasmatales</taxon>
        <taxon>Acholeplasmataceae</taxon>
        <taxon>Candidatus Phytoplasma</taxon>
        <taxon>16SrII (Peanut WB group)</taxon>
        <taxon>Candidatus Phytoplasma australasiaticum</taxon>
    </lineage>
</organism>
<evidence type="ECO:0000259" key="1">
    <source>
        <dbReference type="Pfam" id="PF01592"/>
    </source>
</evidence>
<accession>A0A9K3ST25</accession>
<dbReference type="CDD" id="cd06664">
    <property type="entry name" value="IscU_like"/>
    <property type="match status" value="1"/>
</dbReference>
<dbReference type="Gene3D" id="3.90.1010.10">
    <property type="match status" value="1"/>
</dbReference>
<evidence type="ECO:0000313" key="3">
    <source>
        <dbReference type="Proteomes" id="UP001170651"/>
    </source>
</evidence>
<dbReference type="GO" id="GO:0051536">
    <property type="term" value="F:iron-sulfur cluster binding"/>
    <property type="evidence" value="ECO:0007669"/>
    <property type="project" value="InterPro"/>
</dbReference>
<name>A0A9K3ST25_9MOLU</name>
<protein>
    <submittedName>
        <fullName evidence="2">Iron-sulfur cluster assembly scaffold protein</fullName>
    </submittedName>
</protein>
<sequence length="151" mass="17483">MVNYLLYRELIIMHSQKPCNYGLLPVNFFNHCLSEKKHNLLCGDEVILQIFFNSEVITTIRHETKGCSIICASSSLMSIYLSNKTFIQSLKIINNFINMLKNKLFDINVLEKDLLLFQTISNFPNKFNCASIPWLLALNLIKNHLDKIKLS</sequence>
<dbReference type="EMBL" id="JAOSIW010000002">
    <property type="protein sequence ID" value="MDO8054381.1"/>
    <property type="molecule type" value="Genomic_DNA"/>
</dbReference>
<evidence type="ECO:0000313" key="2">
    <source>
        <dbReference type="EMBL" id="MDO8054381.1"/>
    </source>
</evidence>
<keyword evidence="3" id="KW-1185">Reference proteome</keyword>
<gene>
    <name evidence="2" type="ORF">OC696_00645</name>
</gene>
<dbReference type="GO" id="GO:0016226">
    <property type="term" value="P:iron-sulfur cluster assembly"/>
    <property type="evidence" value="ECO:0007669"/>
    <property type="project" value="InterPro"/>
</dbReference>
<dbReference type="InterPro" id="IPR002871">
    <property type="entry name" value="NIF_FeS_clus_asmbl_NifU_N"/>
</dbReference>
<reference evidence="2 3" key="1">
    <citation type="journal article" date="2023" name="Int. J. Syst. Evol. Microbiol.">
        <title>The observation of taxonomic boundaries for the 16SrII and 16SrXXV phytoplasmas using genome-based delimitation.</title>
        <authorList>
            <person name="Rodrigues Jardim B."/>
            <person name="Tran-Nguyen L.T.T."/>
            <person name="Gambley C."/>
            <person name="Al-Sadi A.M."/>
            <person name="Al-Subhi A.M."/>
            <person name="Foissac X."/>
            <person name="Salar P."/>
            <person name="Cai H."/>
            <person name="Yang J.Y."/>
            <person name="Davis R."/>
            <person name="Jones L."/>
            <person name="Rodoni B."/>
            <person name="Constable F.E."/>
        </authorList>
    </citation>
    <scope>NUCLEOTIDE SEQUENCE [LARGE SCALE GENOMIC DNA]</scope>
    <source>
        <strain evidence="2">BAWM-OMN-P26</strain>
    </source>
</reference>
<comment type="caution">
    <text evidence="2">The sequence shown here is derived from an EMBL/GenBank/DDBJ whole genome shotgun (WGS) entry which is preliminary data.</text>
</comment>
<dbReference type="AlphaFoldDB" id="A0A9K3ST25"/>
<dbReference type="Proteomes" id="UP001170651">
    <property type="component" value="Unassembled WGS sequence"/>
</dbReference>